<sequence length="189" mass="20810">MANKKVNKQKNLGWYMKAPVRLLSKVRDAYVNGMNRLNPHVSSMDAGFSCRSVLPRSFSVGAAASWSASDDFRELVRASSVSHRHSGGLDLSVYQKQIGPPSQPPAKVSEMAVPRIGVGMPSQAPPAKVCEREVPRSRSVGIRMARINEDESCEFDDHLKTMPLDQARSRSYSVGRSTAVNYSESNVRT</sequence>
<dbReference type="PIRSF" id="PIRSF031279">
    <property type="entry name" value="UCP031279"/>
    <property type="match status" value="1"/>
</dbReference>
<evidence type="ECO:0000313" key="2">
    <source>
        <dbReference type="Proteomes" id="UP001293593"/>
    </source>
</evidence>
<dbReference type="PANTHER" id="PTHR33526:SF4">
    <property type="entry name" value="OS07G0123800 PROTEIN"/>
    <property type="match status" value="1"/>
</dbReference>
<keyword evidence="2" id="KW-1185">Reference proteome</keyword>
<name>A0AAE1MHB0_9FABA</name>
<dbReference type="InterPro" id="IPR016972">
    <property type="entry name" value="UCP031279"/>
</dbReference>
<dbReference type="AlphaFoldDB" id="A0AAE1MHB0"/>
<evidence type="ECO:0000313" key="1">
    <source>
        <dbReference type="EMBL" id="KAK4260201.1"/>
    </source>
</evidence>
<reference evidence="1" key="1">
    <citation type="submission" date="2023-10" db="EMBL/GenBank/DDBJ databases">
        <title>Chromosome-level genome of the transformable northern wattle, Acacia crassicarpa.</title>
        <authorList>
            <person name="Massaro I."/>
            <person name="Sinha N.R."/>
            <person name="Poethig S."/>
            <person name="Leichty A.R."/>
        </authorList>
    </citation>
    <scope>NUCLEOTIDE SEQUENCE</scope>
    <source>
        <strain evidence="1">Acra3RX</strain>
        <tissue evidence="1">Leaf</tissue>
    </source>
</reference>
<dbReference type="Proteomes" id="UP001293593">
    <property type="component" value="Unassembled WGS sequence"/>
</dbReference>
<organism evidence="1 2">
    <name type="scientific">Acacia crassicarpa</name>
    <name type="common">northern wattle</name>
    <dbReference type="NCBI Taxonomy" id="499986"/>
    <lineage>
        <taxon>Eukaryota</taxon>
        <taxon>Viridiplantae</taxon>
        <taxon>Streptophyta</taxon>
        <taxon>Embryophyta</taxon>
        <taxon>Tracheophyta</taxon>
        <taxon>Spermatophyta</taxon>
        <taxon>Magnoliopsida</taxon>
        <taxon>eudicotyledons</taxon>
        <taxon>Gunneridae</taxon>
        <taxon>Pentapetalae</taxon>
        <taxon>rosids</taxon>
        <taxon>fabids</taxon>
        <taxon>Fabales</taxon>
        <taxon>Fabaceae</taxon>
        <taxon>Caesalpinioideae</taxon>
        <taxon>mimosoid clade</taxon>
        <taxon>Acacieae</taxon>
        <taxon>Acacia</taxon>
    </lineage>
</organism>
<protein>
    <submittedName>
        <fullName evidence="1">Uncharacterized protein</fullName>
    </submittedName>
</protein>
<dbReference type="EMBL" id="JAWXYG010000010">
    <property type="protein sequence ID" value="KAK4260201.1"/>
    <property type="molecule type" value="Genomic_DNA"/>
</dbReference>
<comment type="caution">
    <text evidence="1">The sequence shown here is derived from an EMBL/GenBank/DDBJ whole genome shotgun (WGS) entry which is preliminary data.</text>
</comment>
<gene>
    <name evidence="1" type="ORF">QN277_003347</name>
</gene>
<proteinExistence type="predicted"/>
<dbReference type="PANTHER" id="PTHR33526">
    <property type="entry name" value="OS07G0123800 PROTEIN"/>
    <property type="match status" value="1"/>
</dbReference>
<accession>A0AAE1MHB0</accession>